<accession>A0A167W5V5</accession>
<dbReference type="InterPro" id="IPR029021">
    <property type="entry name" value="Prot-tyrosine_phosphatase-like"/>
</dbReference>
<dbReference type="GO" id="GO:0062026">
    <property type="term" value="P:negative regulation of SCF-dependent proteasomal ubiquitin-dependent catabolic process"/>
    <property type="evidence" value="ECO:0007669"/>
    <property type="project" value="TreeGrafter"/>
</dbReference>
<dbReference type="VEuPathDB" id="FungiDB:AAP_05009"/>
<dbReference type="EMBL" id="AZGZ01000026">
    <property type="protein sequence ID" value="KZZ88437.1"/>
    <property type="molecule type" value="Genomic_DNA"/>
</dbReference>
<reference evidence="2 3" key="1">
    <citation type="journal article" date="2016" name="Genome Biol. Evol.">
        <title>Divergent and convergent evolution of fungal pathogenicity.</title>
        <authorList>
            <person name="Shang Y."/>
            <person name="Xiao G."/>
            <person name="Zheng P."/>
            <person name="Cen K."/>
            <person name="Zhan S."/>
            <person name="Wang C."/>
        </authorList>
    </citation>
    <scope>NUCLEOTIDE SEQUENCE [LARGE SCALE GENOMIC DNA]</scope>
    <source>
        <strain evidence="2 3">ARSEF 7405</strain>
    </source>
</reference>
<dbReference type="PANTHER" id="PTHR46588">
    <property type="entry name" value="SERINE/THREONINE/TYROSINE-INTERACTING PROTEIN"/>
    <property type="match status" value="1"/>
</dbReference>
<dbReference type="OrthoDB" id="10252009at2759"/>
<dbReference type="Proteomes" id="UP000242877">
    <property type="component" value="Unassembled WGS sequence"/>
</dbReference>
<dbReference type="Gene3D" id="3.90.190.10">
    <property type="entry name" value="Protein tyrosine phosphatase superfamily"/>
    <property type="match status" value="1"/>
</dbReference>
<comment type="caution">
    <text evidence="2">The sequence shown here is derived from an EMBL/GenBank/DDBJ whole genome shotgun (WGS) entry which is preliminary data.</text>
</comment>
<dbReference type="InterPro" id="IPR033421">
    <property type="entry name" value="Rit1_DUSP-like"/>
</dbReference>
<proteinExistence type="predicted"/>
<evidence type="ECO:0000259" key="1">
    <source>
        <dbReference type="SMART" id="SM00195"/>
    </source>
</evidence>
<sequence>MKSISIMSMYREHMNLGQGSKGVMSNGYLSTQPYSHGTSSFPVERPVDYYGVCEIEPPTSHDYPEGYFACPEFFRTIGPEWFYSSPFPHNSWTYEMRRTAQAILPHLYLGPVSAAKDIEFLRREGITLLLAIRSRNNIQSQLVSGDKSAAALGIQSKYIEVDSEQELISVFQVIIQQINDHLCRCAFHRSRNNIEDEPHKKVLVFCDTGNHLSAGVVAAYLMAMFNYDSVKAMSNLAVRRLSAVFDEPMRRALHAFEDIIMAVRTVYQSASNRSAPSLGSVGLPAQWIYTSEKIPMKKRGSCVVTEEDAQALKHNRFGGGDEERFAGRDFTAPFEDA</sequence>
<dbReference type="SMART" id="SM00195">
    <property type="entry name" value="DSPc"/>
    <property type="match status" value="1"/>
</dbReference>
<dbReference type="AlphaFoldDB" id="A0A167W5V5"/>
<dbReference type="Pfam" id="PF04179">
    <property type="entry name" value="Init_tRNA_PT"/>
    <property type="match status" value="1"/>
</dbReference>
<dbReference type="CDD" id="cd14498">
    <property type="entry name" value="DSP"/>
    <property type="match status" value="1"/>
</dbReference>
<gene>
    <name evidence="2" type="ORF">AAP_05009</name>
</gene>
<dbReference type="GO" id="GO:0070372">
    <property type="term" value="P:regulation of ERK1 and ERK2 cascade"/>
    <property type="evidence" value="ECO:0007669"/>
    <property type="project" value="TreeGrafter"/>
</dbReference>
<dbReference type="InterPro" id="IPR020422">
    <property type="entry name" value="TYR_PHOSPHATASE_DUAL_dom"/>
</dbReference>
<dbReference type="GO" id="GO:1990444">
    <property type="term" value="F:F-box domain binding"/>
    <property type="evidence" value="ECO:0007669"/>
    <property type="project" value="TreeGrafter"/>
</dbReference>
<keyword evidence="3" id="KW-1185">Reference proteome</keyword>
<feature type="domain" description="Tyrosine-protein phosphatase" evidence="1">
    <location>
        <begin position="99"/>
        <end position="259"/>
    </location>
</feature>
<evidence type="ECO:0000313" key="3">
    <source>
        <dbReference type="Proteomes" id="UP000242877"/>
    </source>
</evidence>
<organism evidence="2 3">
    <name type="scientific">Ascosphaera apis ARSEF 7405</name>
    <dbReference type="NCBI Taxonomy" id="392613"/>
    <lineage>
        <taxon>Eukaryota</taxon>
        <taxon>Fungi</taxon>
        <taxon>Dikarya</taxon>
        <taxon>Ascomycota</taxon>
        <taxon>Pezizomycotina</taxon>
        <taxon>Eurotiomycetes</taxon>
        <taxon>Eurotiomycetidae</taxon>
        <taxon>Onygenales</taxon>
        <taxon>Ascosphaeraceae</taxon>
        <taxon>Ascosphaera</taxon>
    </lineage>
</organism>
<dbReference type="GO" id="GO:0005654">
    <property type="term" value="C:nucleoplasm"/>
    <property type="evidence" value="ECO:0007669"/>
    <property type="project" value="TreeGrafter"/>
</dbReference>
<evidence type="ECO:0000313" key="2">
    <source>
        <dbReference type="EMBL" id="KZZ88437.1"/>
    </source>
</evidence>
<dbReference type="InterPro" id="IPR052449">
    <property type="entry name" value="STYX-Interacting_Phosphatase"/>
</dbReference>
<dbReference type="SUPFAM" id="SSF52799">
    <property type="entry name" value="(Phosphotyrosine protein) phosphatases II"/>
    <property type="match status" value="1"/>
</dbReference>
<dbReference type="PANTHER" id="PTHR46588:SF1">
    <property type="entry name" value="SERINE_THREONINE_TYROSINE-INTERACTING PROTEIN"/>
    <property type="match status" value="1"/>
</dbReference>
<name>A0A167W5V5_9EURO</name>
<dbReference type="GO" id="GO:0005737">
    <property type="term" value="C:cytoplasm"/>
    <property type="evidence" value="ECO:0007669"/>
    <property type="project" value="TreeGrafter"/>
</dbReference>
<protein>
    <submittedName>
        <fullName evidence="2">Dual specificity phosphatase, catalytic domain protein</fullName>
    </submittedName>
</protein>